<dbReference type="Pfam" id="PF00005">
    <property type="entry name" value="ABC_tran"/>
    <property type="match status" value="1"/>
</dbReference>
<dbReference type="InterPro" id="IPR003439">
    <property type="entry name" value="ABC_transporter-like_ATP-bd"/>
</dbReference>
<dbReference type="FunFam" id="3.40.50.300:FF:000287">
    <property type="entry name" value="Multidrug ABC transporter ATP-binding protein"/>
    <property type="match status" value="1"/>
</dbReference>
<dbReference type="GO" id="GO:0005524">
    <property type="term" value="F:ATP binding"/>
    <property type="evidence" value="ECO:0007669"/>
    <property type="project" value="UniProtKB-KW"/>
</dbReference>
<dbReference type="Pfam" id="PF00664">
    <property type="entry name" value="ABC_membrane"/>
    <property type="match status" value="1"/>
</dbReference>
<dbReference type="InterPro" id="IPR027417">
    <property type="entry name" value="P-loop_NTPase"/>
</dbReference>
<protein>
    <submittedName>
        <fullName evidence="11">ABC transporter ATP-binding protein</fullName>
    </submittedName>
</protein>
<dbReference type="PANTHER" id="PTHR43394:SF1">
    <property type="entry name" value="ATP-BINDING CASSETTE SUB-FAMILY B MEMBER 10, MITOCHONDRIAL"/>
    <property type="match status" value="1"/>
</dbReference>
<dbReference type="PROSITE" id="PS50893">
    <property type="entry name" value="ABC_TRANSPORTER_2"/>
    <property type="match status" value="1"/>
</dbReference>
<keyword evidence="7 8" id="KW-0472">Membrane</keyword>
<dbReference type="SUPFAM" id="SSF90123">
    <property type="entry name" value="ABC transporter transmembrane region"/>
    <property type="match status" value="1"/>
</dbReference>
<keyword evidence="2" id="KW-0813">Transport</keyword>
<dbReference type="Gene3D" id="1.20.1560.10">
    <property type="entry name" value="ABC transporter type 1, transmembrane domain"/>
    <property type="match status" value="1"/>
</dbReference>
<dbReference type="GO" id="GO:0005886">
    <property type="term" value="C:plasma membrane"/>
    <property type="evidence" value="ECO:0007669"/>
    <property type="project" value="UniProtKB-SubCell"/>
</dbReference>
<evidence type="ECO:0000256" key="2">
    <source>
        <dbReference type="ARBA" id="ARBA00022448"/>
    </source>
</evidence>
<keyword evidence="4" id="KW-0547">Nucleotide-binding</keyword>
<evidence type="ECO:0000313" key="11">
    <source>
        <dbReference type="EMBL" id="TRD16642.1"/>
    </source>
</evidence>
<keyword evidence="12" id="KW-1185">Reference proteome</keyword>
<evidence type="ECO:0000259" key="9">
    <source>
        <dbReference type="PROSITE" id="PS50893"/>
    </source>
</evidence>
<feature type="domain" description="ABC transporter" evidence="9">
    <location>
        <begin position="346"/>
        <end position="580"/>
    </location>
</feature>
<keyword evidence="6 8" id="KW-1133">Transmembrane helix</keyword>
<comment type="subcellular location">
    <subcellularLocation>
        <location evidence="1">Cell membrane</location>
        <topology evidence="1">Multi-pass membrane protein</topology>
    </subcellularLocation>
</comment>
<dbReference type="Gene3D" id="3.40.50.300">
    <property type="entry name" value="P-loop containing nucleotide triphosphate hydrolases"/>
    <property type="match status" value="1"/>
</dbReference>
<accession>A0A547PR66</accession>
<evidence type="ECO:0000256" key="5">
    <source>
        <dbReference type="ARBA" id="ARBA00022840"/>
    </source>
</evidence>
<sequence length="595" mass="65477">MKLTRDEDRARMLQRLFVDHAAGQRKYYAIAVVAMVVVAATTALTAFLMEYIVDAMTQYEDKRLVMAVAIAVAATFSLKGFANYVQSVAMSRAGNRIIAAQQEQLYGKLLRHGVSFFTAQESSHILTRITSGAAAANKVIEMLVTSVSRDLLMLIGLVGVMIYQEPVLSMFALLVGPAAIFGVRKLLKQVREIMQGEMVSTAEITRVIQETSKGIQVVKVFALEDRMQERMDRAVRSVEGRRNAMARLNAVTSPLMETLSGFAIAGIIAVSAFNLSGSEDTTPGQLMSFITAFMMAYEPAKRLSKIRVRLEGAMVRVRLMFELLDYDEQLVEAPDAEPLTKGPGEVRLDHVSFAYREGKQVITDLNVTMPAGKMTALVGPSGGGKSTIFNLILRLYDPTEGRVLIDGQDIRGATFASLRDKVSYVGQDTFLFSTTVRENIRFSRPDATDEEVEQAARDANAHDFIVELDQGYETPVGENGIFLSGGQRQRLSIARAILRRSELLLLDEATSALDSSSELLVKEALARLTKDVTTIVIAHRLSTVLEAEQILVLAEGQVIEKGTAPELLRNEDGMFRLLYDQQMDGGSDYTPEEGS</sequence>
<dbReference type="InterPro" id="IPR039421">
    <property type="entry name" value="Type_1_exporter"/>
</dbReference>
<proteinExistence type="predicted"/>
<feature type="transmembrane region" description="Helical" evidence="8">
    <location>
        <begin position="64"/>
        <end position="82"/>
    </location>
</feature>
<evidence type="ECO:0000256" key="7">
    <source>
        <dbReference type="ARBA" id="ARBA00023136"/>
    </source>
</evidence>
<evidence type="ECO:0000259" key="10">
    <source>
        <dbReference type="PROSITE" id="PS50929"/>
    </source>
</evidence>
<evidence type="ECO:0000256" key="8">
    <source>
        <dbReference type="SAM" id="Phobius"/>
    </source>
</evidence>
<dbReference type="Proteomes" id="UP000318590">
    <property type="component" value="Unassembled WGS sequence"/>
</dbReference>
<evidence type="ECO:0000256" key="1">
    <source>
        <dbReference type="ARBA" id="ARBA00004651"/>
    </source>
</evidence>
<dbReference type="PANTHER" id="PTHR43394">
    <property type="entry name" value="ATP-DEPENDENT PERMEASE MDL1, MITOCHONDRIAL"/>
    <property type="match status" value="1"/>
</dbReference>
<dbReference type="AlphaFoldDB" id="A0A547PR66"/>
<keyword evidence="5 11" id="KW-0067">ATP-binding</keyword>
<feature type="transmembrane region" description="Helical" evidence="8">
    <location>
        <begin position="151"/>
        <end position="181"/>
    </location>
</feature>
<dbReference type="GO" id="GO:0015421">
    <property type="term" value="F:ABC-type oligopeptide transporter activity"/>
    <property type="evidence" value="ECO:0007669"/>
    <property type="project" value="TreeGrafter"/>
</dbReference>
<dbReference type="PROSITE" id="PS00211">
    <property type="entry name" value="ABC_TRANSPORTER_1"/>
    <property type="match status" value="1"/>
</dbReference>
<evidence type="ECO:0000313" key="12">
    <source>
        <dbReference type="Proteomes" id="UP000318590"/>
    </source>
</evidence>
<evidence type="ECO:0000256" key="4">
    <source>
        <dbReference type="ARBA" id="ARBA00022741"/>
    </source>
</evidence>
<dbReference type="InterPro" id="IPR011527">
    <property type="entry name" value="ABC1_TM_dom"/>
</dbReference>
<comment type="caution">
    <text evidence="11">The sequence shown here is derived from an EMBL/GenBank/DDBJ whole genome shotgun (WGS) entry which is preliminary data.</text>
</comment>
<evidence type="ECO:0000256" key="6">
    <source>
        <dbReference type="ARBA" id="ARBA00022989"/>
    </source>
</evidence>
<feature type="transmembrane region" description="Helical" evidence="8">
    <location>
        <begin position="27"/>
        <end position="52"/>
    </location>
</feature>
<feature type="domain" description="ABC transmembrane type-1" evidence="10">
    <location>
        <begin position="29"/>
        <end position="312"/>
    </location>
</feature>
<dbReference type="GO" id="GO:0016887">
    <property type="term" value="F:ATP hydrolysis activity"/>
    <property type="evidence" value="ECO:0007669"/>
    <property type="project" value="InterPro"/>
</dbReference>
<dbReference type="EMBL" id="VFSV01000028">
    <property type="protein sequence ID" value="TRD16642.1"/>
    <property type="molecule type" value="Genomic_DNA"/>
</dbReference>
<name>A0A547PR66_9RHOB</name>
<gene>
    <name evidence="11" type="ORF">FEV53_14155</name>
</gene>
<dbReference type="SMART" id="SM00382">
    <property type="entry name" value="AAA"/>
    <property type="match status" value="1"/>
</dbReference>
<dbReference type="InterPro" id="IPR017871">
    <property type="entry name" value="ABC_transporter-like_CS"/>
</dbReference>
<dbReference type="InterPro" id="IPR036640">
    <property type="entry name" value="ABC1_TM_sf"/>
</dbReference>
<dbReference type="CDD" id="cd18552">
    <property type="entry name" value="ABC_6TM_MsbA_like"/>
    <property type="match status" value="1"/>
</dbReference>
<dbReference type="OrthoDB" id="9808328at2"/>
<dbReference type="PROSITE" id="PS50929">
    <property type="entry name" value="ABC_TM1F"/>
    <property type="match status" value="1"/>
</dbReference>
<reference evidence="11 12" key="1">
    <citation type="submission" date="2019-06" db="EMBL/GenBank/DDBJ databases">
        <title>Paenimaribius caenipelagi gen. nov., sp. nov., isolated from a tidal flat.</title>
        <authorList>
            <person name="Yoon J.-H."/>
        </authorList>
    </citation>
    <scope>NUCLEOTIDE SEQUENCE [LARGE SCALE GENOMIC DNA]</scope>
    <source>
        <strain evidence="11 12">JBTF-M29</strain>
    </source>
</reference>
<evidence type="ECO:0000256" key="3">
    <source>
        <dbReference type="ARBA" id="ARBA00022692"/>
    </source>
</evidence>
<dbReference type="InterPro" id="IPR003593">
    <property type="entry name" value="AAA+_ATPase"/>
</dbReference>
<keyword evidence="3 8" id="KW-0812">Transmembrane</keyword>
<organism evidence="11 12">
    <name type="scientific">Palleronia caenipelagi</name>
    <dbReference type="NCBI Taxonomy" id="2489174"/>
    <lineage>
        <taxon>Bacteria</taxon>
        <taxon>Pseudomonadati</taxon>
        <taxon>Pseudomonadota</taxon>
        <taxon>Alphaproteobacteria</taxon>
        <taxon>Rhodobacterales</taxon>
        <taxon>Roseobacteraceae</taxon>
        <taxon>Palleronia</taxon>
    </lineage>
</organism>
<dbReference type="SUPFAM" id="SSF52540">
    <property type="entry name" value="P-loop containing nucleoside triphosphate hydrolases"/>
    <property type="match status" value="1"/>
</dbReference>